<dbReference type="Proteomes" id="UP000241769">
    <property type="component" value="Unassembled WGS sequence"/>
</dbReference>
<reference evidence="2 3" key="1">
    <citation type="journal article" date="2018" name="Genome Biol. Evol.">
        <title>Multiple Roots of Fruiting Body Formation in Amoebozoa.</title>
        <authorList>
            <person name="Hillmann F."/>
            <person name="Forbes G."/>
            <person name="Novohradska S."/>
            <person name="Ferling I."/>
            <person name="Riege K."/>
            <person name="Groth M."/>
            <person name="Westermann M."/>
            <person name="Marz M."/>
            <person name="Spaller T."/>
            <person name="Winckler T."/>
            <person name="Schaap P."/>
            <person name="Glockner G."/>
        </authorList>
    </citation>
    <scope>NUCLEOTIDE SEQUENCE [LARGE SCALE GENOMIC DNA]</scope>
    <source>
        <strain evidence="2 3">Jena</strain>
    </source>
</reference>
<sequence>MSKPIWGIWCWFFQRLFTPCSCPDVMFGHYPDLSVIMEKRDLVPATPTAVATILPVLDFLLVAFQPKDLQRRTCLGDCFGTVSVSTLRRGRDKGVTRLVLSLTISQDETETRQTNLVSDWIPGTNPSQAPRVEREETKDVEIVAKACHMTTRVGQ</sequence>
<keyword evidence="1" id="KW-1133">Transmembrane helix</keyword>
<dbReference type="InParanoid" id="A0A2P6MPQ0"/>
<gene>
    <name evidence="2" type="ORF">PROFUN_16677</name>
</gene>
<keyword evidence="3" id="KW-1185">Reference proteome</keyword>
<proteinExistence type="predicted"/>
<dbReference type="AlphaFoldDB" id="A0A2P6MPQ0"/>
<comment type="caution">
    <text evidence="2">The sequence shown here is derived from an EMBL/GenBank/DDBJ whole genome shotgun (WGS) entry which is preliminary data.</text>
</comment>
<evidence type="ECO:0000313" key="2">
    <source>
        <dbReference type="EMBL" id="PRP73679.1"/>
    </source>
</evidence>
<dbReference type="EMBL" id="MDYQ01000575">
    <property type="protein sequence ID" value="PRP73679.1"/>
    <property type="molecule type" value="Genomic_DNA"/>
</dbReference>
<feature type="transmembrane region" description="Helical" evidence="1">
    <location>
        <begin position="42"/>
        <end position="64"/>
    </location>
</feature>
<accession>A0A2P6MPQ0</accession>
<name>A0A2P6MPQ0_9EUKA</name>
<evidence type="ECO:0000313" key="3">
    <source>
        <dbReference type="Proteomes" id="UP000241769"/>
    </source>
</evidence>
<protein>
    <submittedName>
        <fullName evidence="2">Uncharacterized protein</fullName>
    </submittedName>
</protein>
<evidence type="ECO:0000256" key="1">
    <source>
        <dbReference type="SAM" id="Phobius"/>
    </source>
</evidence>
<keyword evidence="1" id="KW-0812">Transmembrane</keyword>
<organism evidence="2 3">
    <name type="scientific">Planoprotostelium fungivorum</name>
    <dbReference type="NCBI Taxonomy" id="1890364"/>
    <lineage>
        <taxon>Eukaryota</taxon>
        <taxon>Amoebozoa</taxon>
        <taxon>Evosea</taxon>
        <taxon>Variosea</taxon>
        <taxon>Cavosteliida</taxon>
        <taxon>Cavosteliaceae</taxon>
        <taxon>Planoprotostelium</taxon>
    </lineage>
</organism>
<keyword evidence="1" id="KW-0472">Membrane</keyword>